<dbReference type="Pfam" id="PF02661">
    <property type="entry name" value="Fic"/>
    <property type="match status" value="1"/>
</dbReference>
<organism evidence="2 3">
    <name type="scientific">Ferrimicrobium acidiphilum</name>
    <dbReference type="NCBI Taxonomy" id="121039"/>
    <lineage>
        <taxon>Bacteria</taxon>
        <taxon>Bacillati</taxon>
        <taxon>Actinomycetota</taxon>
        <taxon>Acidimicrobiia</taxon>
        <taxon>Acidimicrobiales</taxon>
        <taxon>Acidimicrobiaceae</taxon>
        <taxon>Ferrimicrobium</taxon>
    </lineage>
</organism>
<evidence type="ECO:0000313" key="3">
    <source>
        <dbReference type="Proteomes" id="UP001560267"/>
    </source>
</evidence>
<feature type="domain" description="Fido" evidence="1">
    <location>
        <begin position="15"/>
        <end position="74"/>
    </location>
</feature>
<dbReference type="Gene3D" id="1.20.120.1870">
    <property type="entry name" value="Fic/DOC protein, Fido domain"/>
    <property type="match status" value="1"/>
</dbReference>
<accession>A0ABV3Y4K4</accession>
<gene>
    <name evidence="2" type="ORF">AB6A68_10155</name>
</gene>
<dbReference type="RefSeq" id="WP_276957342.1">
    <property type="nucleotide sequence ID" value="NZ_DAHZRA010000033.1"/>
</dbReference>
<dbReference type="InterPro" id="IPR053737">
    <property type="entry name" value="Type_II_TA_Toxin"/>
</dbReference>
<evidence type="ECO:0000259" key="1">
    <source>
        <dbReference type="Pfam" id="PF02661"/>
    </source>
</evidence>
<dbReference type="InterPro" id="IPR003812">
    <property type="entry name" value="Fido"/>
</dbReference>
<reference evidence="2 3" key="1">
    <citation type="submission" date="2024-07" db="EMBL/GenBank/DDBJ databases">
        <title>Draft Genome Sequence of Ferrimicrobium acidiphilum Strain YE2023, Isolated from a Pulp of Bioleach Reactor.</title>
        <authorList>
            <person name="Elkina Y.A."/>
            <person name="Bulaeva A.G."/>
            <person name="Beletsky A.V."/>
            <person name="Mardanov A.V."/>
        </authorList>
    </citation>
    <scope>NUCLEOTIDE SEQUENCE [LARGE SCALE GENOMIC DNA]</scope>
    <source>
        <strain evidence="2 3">YE2023</strain>
    </source>
</reference>
<protein>
    <submittedName>
        <fullName evidence="2">Type II toxin-antitoxin system death-on-curing family toxin</fullName>
    </submittedName>
</protein>
<name>A0ABV3Y4K4_9ACTN</name>
<comment type="caution">
    <text evidence="2">The sequence shown here is derived from an EMBL/GenBank/DDBJ whole genome shotgun (WGS) entry which is preliminary data.</text>
</comment>
<keyword evidence="3" id="KW-1185">Reference proteome</keyword>
<evidence type="ECO:0000313" key="2">
    <source>
        <dbReference type="EMBL" id="MEX6430190.1"/>
    </source>
</evidence>
<dbReference type="Proteomes" id="UP001560267">
    <property type="component" value="Unassembled WGS sequence"/>
</dbReference>
<dbReference type="EMBL" id="JBFSHR010000040">
    <property type="protein sequence ID" value="MEX6430190.1"/>
    <property type="molecule type" value="Genomic_DNA"/>
</dbReference>
<sequence>MIKYLGLGDYLTIAELILGIDGELLAKGVGIGLVDSALAAPQASFDGIEFYPELERKAAVLLEHLVKNHPLPDGKNARPTPRRGCSSRLMAVREPWRIPMRSYR</sequence>
<proteinExistence type="predicted"/>